<comment type="caution">
    <text evidence="6">The sequence shown here is derived from an EMBL/GenBank/DDBJ whole genome shotgun (WGS) entry which is preliminary data.</text>
</comment>
<dbReference type="InterPro" id="IPR036388">
    <property type="entry name" value="WH-like_DNA-bd_sf"/>
</dbReference>
<dbReference type="GO" id="GO:0003700">
    <property type="term" value="F:DNA-binding transcription factor activity"/>
    <property type="evidence" value="ECO:0007669"/>
    <property type="project" value="InterPro"/>
</dbReference>
<dbReference type="InterPro" id="IPR005119">
    <property type="entry name" value="LysR_subst-bd"/>
</dbReference>
<comment type="similarity">
    <text evidence="1">Belongs to the LysR transcriptional regulatory family.</text>
</comment>
<dbReference type="Proteomes" id="UP000444318">
    <property type="component" value="Unassembled WGS sequence"/>
</dbReference>
<dbReference type="Pfam" id="PF00126">
    <property type="entry name" value="HTH_1"/>
    <property type="match status" value="1"/>
</dbReference>
<feature type="domain" description="HTH lysR-type" evidence="5">
    <location>
        <begin position="1"/>
        <end position="59"/>
    </location>
</feature>
<evidence type="ECO:0000256" key="4">
    <source>
        <dbReference type="ARBA" id="ARBA00023163"/>
    </source>
</evidence>
<keyword evidence="2" id="KW-0805">Transcription regulation</keyword>
<protein>
    <submittedName>
        <fullName evidence="6">LysR family transcriptional regulator</fullName>
    </submittedName>
</protein>
<dbReference type="PROSITE" id="PS50931">
    <property type="entry name" value="HTH_LYSR"/>
    <property type="match status" value="1"/>
</dbReference>
<gene>
    <name evidence="6" type="ORF">GEV01_05810</name>
</gene>
<dbReference type="InterPro" id="IPR036390">
    <property type="entry name" value="WH_DNA-bd_sf"/>
</dbReference>
<keyword evidence="3" id="KW-0238">DNA-binding</keyword>
<dbReference type="InterPro" id="IPR000847">
    <property type="entry name" value="LysR_HTH_N"/>
</dbReference>
<dbReference type="GO" id="GO:0003677">
    <property type="term" value="F:DNA binding"/>
    <property type="evidence" value="ECO:0007669"/>
    <property type="project" value="UniProtKB-KW"/>
</dbReference>
<evidence type="ECO:0000256" key="3">
    <source>
        <dbReference type="ARBA" id="ARBA00023125"/>
    </source>
</evidence>
<dbReference type="PANTHER" id="PTHR30537:SF5">
    <property type="entry name" value="HTH-TYPE TRANSCRIPTIONAL ACTIVATOR TTDR-RELATED"/>
    <property type="match status" value="1"/>
</dbReference>
<dbReference type="EMBL" id="WHUF01000002">
    <property type="protein sequence ID" value="MQA19029.1"/>
    <property type="molecule type" value="Genomic_DNA"/>
</dbReference>
<evidence type="ECO:0000313" key="7">
    <source>
        <dbReference type="Proteomes" id="UP000444318"/>
    </source>
</evidence>
<dbReference type="Gene3D" id="3.40.190.290">
    <property type="match status" value="1"/>
</dbReference>
<dbReference type="InterPro" id="IPR058163">
    <property type="entry name" value="LysR-type_TF_proteobact-type"/>
</dbReference>
<dbReference type="AlphaFoldDB" id="A0A843S4I3"/>
<dbReference type="RefSeq" id="WP_152802554.1">
    <property type="nucleotide sequence ID" value="NZ_WHUF01000002.1"/>
</dbReference>
<keyword evidence="7" id="KW-1185">Reference proteome</keyword>
<accession>A0A843S4I3</accession>
<proteinExistence type="inferred from homology"/>
<name>A0A843S4I3_9BURK</name>
<evidence type="ECO:0000259" key="5">
    <source>
        <dbReference type="PROSITE" id="PS50931"/>
    </source>
</evidence>
<sequence length="300" mass="33272">MDKLKAMQVFVRVVDKKSLTVAAQNSNLSVAMVSNYLKYLEDDLGTALVVRTTRALSVTDFGTYYYGICLNVLAMIKESGELAANFTGNPEGTLNLTAPRTFGVVALLPRLNAFYAQQPRIRIDVSISDDIVDMSKTDYDAAIRLGPLPDSSLVARPLRPYGVVLCASPDYLAVNPPPSTPDDLVRHQCIATYFDHKTVWNRLQTTWAFIGADDATHQVNVPFKMQVNDAQGVCALVLQGAGIAVLPEILAQPWLQSGQLVRLLPDYRLPDRAMHLVYRKMDFMPSKLKAFINFLLDEFA</sequence>
<dbReference type="SUPFAM" id="SSF53850">
    <property type="entry name" value="Periplasmic binding protein-like II"/>
    <property type="match status" value="1"/>
</dbReference>
<reference evidence="6 7" key="1">
    <citation type="submission" date="2019-10" db="EMBL/GenBank/DDBJ databases">
        <title>Two novel species isolated from a subtropical stream in China.</title>
        <authorList>
            <person name="Lu H."/>
        </authorList>
    </citation>
    <scope>NUCLEOTIDE SEQUENCE [LARGE SCALE GENOMIC DNA]</scope>
    <source>
        <strain evidence="6 7">FT103W</strain>
    </source>
</reference>
<dbReference type="Pfam" id="PF03466">
    <property type="entry name" value="LysR_substrate"/>
    <property type="match status" value="1"/>
</dbReference>
<evidence type="ECO:0000313" key="6">
    <source>
        <dbReference type="EMBL" id="MQA19029.1"/>
    </source>
</evidence>
<dbReference type="Gene3D" id="1.10.10.10">
    <property type="entry name" value="Winged helix-like DNA-binding domain superfamily/Winged helix DNA-binding domain"/>
    <property type="match status" value="1"/>
</dbReference>
<evidence type="ECO:0000256" key="2">
    <source>
        <dbReference type="ARBA" id="ARBA00023015"/>
    </source>
</evidence>
<organism evidence="6 7">
    <name type="scientific">Rugamonas rivuli</name>
    <dbReference type="NCBI Taxonomy" id="2743358"/>
    <lineage>
        <taxon>Bacteria</taxon>
        <taxon>Pseudomonadati</taxon>
        <taxon>Pseudomonadota</taxon>
        <taxon>Betaproteobacteria</taxon>
        <taxon>Burkholderiales</taxon>
        <taxon>Oxalobacteraceae</taxon>
        <taxon>Telluria group</taxon>
        <taxon>Rugamonas</taxon>
    </lineage>
</organism>
<dbReference type="SUPFAM" id="SSF46785">
    <property type="entry name" value="Winged helix' DNA-binding domain"/>
    <property type="match status" value="1"/>
</dbReference>
<evidence type="ECO:0000256" key="1">
    <source>
        <dbReference type="ARBA" id="ARBA00009437"/>
    </source>
</evidence>
<keyword evidence="4" id="KW-0804">Transcription</keyword>
<dbReference type="PANTHER" id="PTHR30537">
    <property type="entry name" value="HTH-TYPE TRANSCRIPTIONAL REGULATOR"/>
    <property type="match status" value="1"/>
</dbReference>